<dbReference type="GO" id="GO:0005886">
    <property type="term" value="C:plasma membrane"/>
    <property type="evidence" value="ECO:0007669"/>
    <property type="project" value="UniProtKB-SubCell"/>
</dbReference>
<feature type="transmembrane region" description="Helical" evidence="7">
    <location>
        <begin position="339"/>
        <end position="357"/>
    </location>
</feature>
<evidence type="ECO:0000313" key="8">
    <source>
        <dbReference type="EMBL" id="ASV73670.1"/>
    </source>
</evidence>
<dbReference type="RefSeq" id="WP_095414195.1">
    <property type="nucleotide sequence ID" value="NZ_CP018477.1"/>
</dbReference>
<evidence type="ECO:0000256" key="7">
    <source>
        <dbReference type="SAM" id="Phobius"/>
    </source>
</evidence>
<name>A0A286RCI1_9BACT</name>
<comment type="subcellular location">
    <subcellularLocation>
        <location evidence="1">Cell membrane</location>
        <topology evidence="1">Multi-pass membrane protein</topology>
    </subcellularLocation>
</comment>
<evidence type="ECO:0000256" key="6">
    <source>
        <dbReference type="ARBA" id="ARBA00023136"/>
    </source>
</evidence>
<protein>
    <submittedName>
        <fullName evidence="8">Transporter</fullName>
    </submittedName>
</protein>
<dbReference type="EMBL" id="CP018477">
    <property type="protein sequence ID" value="ASV73670.1"/>
    <property type="molecule type" value="Genomic_DNA"/>
</dbReference>
<dbReference type="Pfam" id="PF03773">
    <property type="entry name" value="ArsP_1"/>
    <property type="match status" value="1"/>
</dbReference>
<feature type="transmembrane region" description="Helical" evidence="7">
    <location>
        <begin position="6"/>
        <end position="25"/>
    </location>
</feature>
<keyword evidence="9" id="KW-1185">Reference proteome</keyword>
<evidence type="ECO:0000256" key="2">
    <source>
        <dbReference type="ARBA" id="ARBA00006386"/>
    </source>
</evidence>
<keyword evidence="6 7" id="KW-0472">Membrane</keyword>
<feature type="transmembrane region" description="Helical" evidence="7">
    <location>
        <begin position="46"/>
        <end position="66"/>
    </location>
</feature>
<organism evidence="8 9">
    <name type="scientific">Thermogutta terrifontis</name>
    <dbReference type="NCBI Taxonomy" id="1331910"/>
    <lineage>
        <taxon>Bacteria</taxon>
        <taxon>Pseudomonadati</taxon>
        <taxon>Planctomycetota</taxon>
        <taxon>Planctomycetia</taxon>
        <taxon>Pirellulales</taxon>
        <taxon>Thermoguttaceae</taxon>
        <taxon>Thermogutta</taxon>
    </lineage>
</organism>
<dbReference type="OrthoDB" id="9777774at2"/>
<gene>
    <name evidence="8" type="ORF">THTE_1068</name>
</gene>
<dbReference type="InterPro" id="IPR005524">
    <property type="entry name" value="DUF318"/>
</dbReference>
<keyword evidence="5 7" id="KW-1133">Transmembrane helix</keyword>
<dbReference type="PANTHER" id="PTHR43299">
    <property type="entry name" value="UPF0718 PROTEIN YRAQ"/>
    <property type="match status" value="1"/>
</dbReference>
<evidence type="ECO:0000256" key="3">
    <source>
        <dbReference type="ARBA" id="ARBA00022475"/>
    </source>
</evidence>
<proteinExistence type="inferred from homology"/>
<keyword evidence="4 7" id="KW-0812">Transmembrane</keyword>
<reference evidence="8 9" key="1">
    <citation type="journal article" name="Front. Microbiol.">
        <title>Sugar Metabolism of the First Thermophilic Planctomycete Thermogutta terrifontis: Comparative Genomic and Transcriptomic Approaches.</title>
        <authorList>
            <person name="Elcheninov A.G."/>
            <person name="Menzel P."/>
            <person name="Gudbergsdottir S.R."/>
            <person name="Slesarev A.I."/>
            <person name="Kadnikov V.V."/>
            <person name="Krogh A."/>
            <person name="Bonch-Osmolovskaya E.A."/>
            <person name="Peng X."/>
            <person name="Kublanov I.V."/>
        </authorList>
    </citation>
    <scope>NUCLEOTIDE SEQUENCE [LARGE SCALE GENOMIC DNA]</scope>
    <source>
        <strain evidence="8 9">R1</strain>
    </source>
</reference>
<feature type="transmembrane region" description="Helical" evidence="7">
    <location>
        <begin position="86"/>
        <end position="109"/>
    </location>
</feature>
<accession>A0A286RCI1</accession>
<evidence type="ECO:0000256" key="5">
    <source>
        <dbReference type="ARBA" id="ARBA00022989"/>
    </source>
</evidence>
<dbReference type="KEGG" id="ttf:THTE_1068"/>
<dbReference type="PANTHER" id="PTHR43299:SF1">
    <property type="entry name" value="UPF0718 PROTEIN YRAQ"/>
    <property type="match status" value="1"/>
</dbReference>
<keyword evidence="3" id="KW-1003">Cell membrane</keyword>
<feature type="transmembrane region" description="Helical" evidence="7">
    <location>
        <begin position="147"/>
        <end position="168"/>
    </location>
</feature>
<feature type="transmembrane region" description="Helical" evidence="7">
    <location>
        <begin position="192"/>
        <end position="209"/>
    </location>
</feature>
<comment type="similarity">
    <text evidence="2">Belongs to the UPF0718 family.</text>
</comment>
<evidence type="ECO:0000313" key="9">
    <source>
        <dbReference type="Proteomes" id="UP000215086"/>
    </source>
</evidence>
<evidence type="ECO:0000256" key="4">
    <source>
        <dbReference type="ARBA" id="ARBA00022692"/>
    </source>
</evidence>
<feature type="transmembrane region" description="Helical" evidence="7">
    <location>
        <begin position="121"/>
        <end position="141"/>
    </location>
</feature>
<sequence>MTRKDWGILAALVIVFLLAYFLNFSSPRIQNAVMEAFLMLQWYARNHTLACVVPAMFIAGGIATFLSKEGVLRHLGPQANKIEAYAVASVAGTVLAVCSCSVLPMFAGIYRVGAGLGPAAAFLYSGPAINVMAIFLTARVLGWDLGIARVVGAVVFAVVIGLLMAWIFRKEETERVKAFMALPQSSPPKRKLWQNAAFLGAMILFLVFSDWSDPSRTRVEFNPDTQVTLMDGSVRSLKTTGPISVAVLQETTTAYRLQMEESIPELSKGMKFNVDKKYIRSMTQDTPSGYEFAAWVYRNRWYFAGLFLLLTVIMAFSWFEKAELGAWLGETWSFAKQIIPLLFLGVFVTGFVGALLPEKLVGALVGGDSFRANFVASVIGAAWYFATLTEIPILEALIGLGMGKGPALALLLAGPALSLPSIAVIYSVWGFKKTATFVVLVVIMSTVVGMIFGAFFV</sequence>
<evidence type="ECO:0000256" key="1">
    <source>
        <dbReference type="ARBA" id="ARBA00004651"/>
    </source>
</evidence>
<feature type="transmembrane region" description="Helical" evidence="7">
    <location>
        <begin position="407"/>
        <end position="429"/>
    </location>
</feature>
<feature type="transmembrane region" description="Helical" evidence="7">
    <location>
        <begin position="435"/>
        <end position="456"/>
    </location>
</feature>
<dbReference type="AlphaFoldDB" id="A0A286RCI1"/>
<dbReference type="Proteomes" id="UP000215086">
    <property type="component" value="Chromosome"/>
</dbReference>
<feature type="transmembrane region" description="Helical" evidence="7">
    <location>
        <begin position="301"/>
        <end position="319"/>
    </location>
</feature>